<dbReference type="InterPro" id="IPR011051">
    <property type="entry name" value="RmlC_Cupin_sf"/>
</dbReference>
<feature type="active site" description="Proton acceptor" evidence="5">
    <location>
        <position position="61"/>
    </location>
</feature>
<feature type="active site" description="Proton donor" evidence="5">
    <location>
        <position position="131"/>
    </location>
</feature>
<name>A0A0Q0RWE2_9FLAO</name>
<dbReference type="SUPFAM" id="SSF51182">
    <property type="entry name" value="RmlC-like cupins"/>
    <property type="match status" value="1"/>
</dbReference>
<dbReference type="UniPathway" id="UPA00124"/>
<dbReference type="OrthoDB" id="9800680at2"/>
<comment type="similarity">
    <text evidence="6">Belongs to the dTDP-4-dehydrorhamnose 3,5-epimerase family.</text>
</comment>
<dbReference type="RefSeq" id="WP_055093105.1">
    <property type="nucleotide sequence ID" value="NZ_JRLF01000007.1"/>
</dbReference>
<dbReference type="InterPro" id="IPR000888">
    <property type="entry name" value="RmlC-like"/>
</dbReference>
<dbReference type="PANTHER" id="PTHR21047">
    <property type="entry name" value="DTDP-6-DEOXY-D-GLUCOSE-3,5 EPIMERASE"/>
    <property type="match status" value="1"/>
</dbReference>
<dbReference type="Proteomes" id="UP000050443">
    <property type="component" value="Unassembled WGS sequence"/>
</dbReference>
<gene>
    <name evidence="7" type="ORF">RC62_3881</name>
</gene>
<evidence type="ECO:0000256" key="6">
    <source>
        <dbReference type="RuleBase" id="RU364069"/>
    </source>
</evidence>
<dbReference type="PATRIC" id="fig|362413.3.peg.3807"/>
<evidence type="ECO:0000256" key="5">
    <source>
        <dbReference type="PIRSR" id="PIRSR600888-1"/>
    </source>
</evidence>
<dbReference type="NCBIfam" id="TIGR01221">
    <property type="entry name" value="rmlC"/>
    <property type="match status" value="1"/>
</dbReference>
<evidence type="ECO:0000313" key="8">
    <source>
        <dbReference type="Proteomes" id="UP000050443"/>
    </source>
</evidence>
<proteinExistence type="inferred from homology"/>
<evidence type="ECO:0000256" key="4">
    <source>
        <dbReference type="ARBA" id="ARBA00019595"/>
    </source>
</evidence>
<comment type="catalytic activity">
    <reaction evidence="1 6">
        <text>dTDP-4-dehydro-6-deoxy-alpha-D-glucose = dTDP-4-dehydro-beta-L-rhamnose</text>
        <dbReference type="Rhea" id="RHEA:16969"/>
        <dbReference type="ChEBI" id="CHEBI:57649"/>
        <dbReference type="ChEBI" id="CHEBI:62830"/>
        <dbReference type="EC" id="5.1.3.13"/>
    </reaction>
</comment>
<dbReference type="GO" id="GO:0019305">
    <property type="term" value="P:dTDP-rhamnose biosynthetic process"/>
    <property type="evidence" value="ECO:0007669"/>
    <property type="project" value="UniProtKB-UniRule"/>
</dbReference>
<evidence type="ECO:0000256" key="2">
    <source>
        <dbReference type="ARBA" id="ARBA00001997"/>
    </source>
</evidence>
<accession>A0A0Q0RWE2</accession>
<dbReference type="STRING" id="362413.RC62_3881"/>
<dbReference type="AlphaFoldDB" id="A0A0Q0RWE2"/>
<dbReference type="Gene3D" id="2.60.120.10">
    <property type="entry name" value="Jelly Rolls"/>
    <property type="match status" value="1"/>
</dbReference>
<comment type="caution">
    <text evidence="7">The sequence shown here is derived from an EMBL/GenBank/DDBJ whole genome shotgun (WGS) entry which is preliminary data.</text>
</comment>
<comment type="pathway">
    <text evidence="6">Carbohydrate biosynthesis; dTDP-L-rhamnose biosynthesis.</text>
</comment>
<dbReference type="EC" id="5.1.3.13" evidence="3 6"/>
<dbReference type="GO" id="GO:0008830">
    <property type="term" value="F:dTDP-4-dehydrorhamnose 3,5-epimerase activity"/>
    <property type="evidence" value="ECO:0007669"/>
    <property type="project" value="UniProtKB-UniRule"/>
</dbReference>
<dbReference type="GO" id="GO:0000271">
    <property type="term" value="P:polysaccharide biosynthetic process"/>
    <property type="evidence" value="ECO:0007669"/>
    <property type="project" value="TreeGrafter"/>
</dbReference>
<dbReference type="EMBL" id="JRLF01000007">
    <property type="protein sequence ID" value="KQB41536.1"/>
    <property type="molecule type" value="Genomic_DNA"/>
</dbReference>
<reference evidence="7 8" key="1">
    <citation type="submission" date="2014-09" db="EMBL/GenBank/DDBJ databases">
        <title>Genome sequence of Flavobacterium aquidurense RC62.</title>
        <authorList>
            <person name="Kim J.F."/>
            <person name="Kwak M.-J."/>
        </authorList>
    </citation>
    <scope>NUCLEOTIDE SEQUENCE [LARGE SCALE GENOMIC DNA]</scope>
    <source>
        <strain evidence="7 8">RC62</strain>
    </source>
</reference>
<sequence>MEIIDTEFNDLFVIQYKRFTDHRGEFVKTIHKDLFIEKNLNWSFEESFFSVSNKNVFRGMHFQYAPHDHDKLVYVVKGKILDVVVDLRSISPTYGKYLKIELSEVNRKALYIGKGFAHGFLSLEENTIVEYHTSTMQNKESEGGIKWDSVGFTLPIKDIIISERDSDFLPFDINKKYF</sequence>
<dbReference type="InterPro" id="IPR014710">
    <property type="entry name" value="RmlC-like_jellyroll"/>
</dbReference>
<evidence type="ECO:0000256" key="3">
    <source>
        <dbReference type="ARBA" id="ARBA00012098"/>
    </source>
</evidence>
<evidence type="ECO:0000313" key="7">
    <source>
        <dbReference type="EMBL" id="KQB41536.1"/>
    </source>
</evidence>
<dbReference type="PANTHER" id="PTHR21047:SF2">
    <property type="entry name" value="THYMIDINE DIPHOSPHO-4-KETO-RHAMNOSE 3,5-EPIMERASE"/>
    <property type="match status" value="1"/>
</dbReference>
<dbReference type="Pfam" id="PF00908">
    <property type="entry name" value="dTDP_sugar_isom"/>
    <property type="match status" value="1"/>
</dbReference>
<dbReference type="CDD" id="cd00438">
    <property type="entry name" value="cupin_RmlC"/>
    <property type="match status" value="1"/>
</dbReference>
<comment type="subunit">
    <text evidence="6">Homodimer.</text>
</comment>
<protein>
    <recommendedName>
        <fullName evidence="4 6">dTDP-4-dehydrorhamnose 3,5-epimerase</fullName>
        <ecNumber evidence="3 6">5.1.3.13</ecNumber>
    </recommendedName>
    <alternativeName>
        <fullName evidence="6">Thymidine diphospho-4-keto-rhamnose 3,5-epimerase</fullName>
    </alternativeName>
</protein>
<organism evidence="7 8">
    <name type="scientific">Flavobacterium aquidurense</name>
    <dbReference type="NCBI Taxonomy" id="362413"/>
    <lineage>
        <taxon>Bacteria</taxon>
        <taxon>Pseudomonadati</taxon>
        <taxon>Bacteroidota</taxon>
        <taxon>Flavobacteriia</taxon>
        <taxon>Flavobacteriales</taxon>
        <taxon>Flavobacteriaceae</taxon>
        <taxon>Flavobacterium</taxon>
    </lineage>
</organism>
<evidence type="ECO:0000256" key="1">
    <source>
        <dbReference type="ARBA" id="ARBA00001298"/>
    </source>
</evidence>
<comment type="function">
    <text evidence="2 6">Catalyzes the epimerization of the C3' and C5'positions of dTDP-6-deoxy-D-xylo-4-hexulose, forming dTDP-6-deoxy-L-lyxo-4-hexulose.</text>
</comment>
<dbReference type="GO" id="GO:0005829">
    <property type="term" value="C:cytosol"/>
    <property type="evidence" value="ECO:0007669"/>
    <property type="project" value="TreeGrafter"/>
</dbReference>
<keyword evidence="6" id="KW-0413">Isomerase</keyword>